<protein>
    <submittedName>
        <fullName evidence="1">Uncharacterized protein</fullName>
    </submittedName>
</protein>
<dbReference type="Proteomes" id="UP001596250">
    <property type="component" value="Unassembled WGS sequence"/>
</dbReference>
<organism evidence="1 2">
    <name type="scientific">Marinicrinis lubricantis</name>
    <dbReference type="NCBI Taxonomy" id="2086470"/>
    <lineage>
        <taxon>Bacteria</taxon>
        <taxon>Bacillati</taxon>
        <taxon>Bacillota</taxon>
        <taxon>Bacilli</taxon>
        <taxon>Bacillales</taxon>
        <taxon>Paenibacillaceae</taxon>
    </lineage>
</organism>
<proteinExistence type="predicted"/>
<gene>
    <name evidence="1" type="ORF">ACFPXP_02920</name>
</gene>
<accession>A0ABW1IK82</accession>
<name>A0ABW1IK82_9BACL</name>
<dbReference type="RefSeq" id="WP_379892181.1">
    <property type="nucleotide sequence ID" value="NZ_CBCSCT010000028.1"/>
</dbReference>
<evidence type="ECO:0000313" key="2">
    <source>
        <dbReference type="Proteomes" id="UP001596250"/>
    </source>
</evidence>
<keyword evidence="2" id="KW-1185">Reference proteome</keyword>
<dbReference type="EMBL" id="JBHSQV010000025">
    <property type="protein sequence ID" value="MFC5985391.1"/>
    <property type="molecule type" value="Genomic_DNA"/>
</dbReference>
<sequence>MIANRPDYTNNFTHTNLTDTGSIYSMLQYTDRKDLSLVEVAGYTANAFRIIIDRERVNVAGYSAFEWPMHHQEQLANLGFQTRYEGGPTEIPPTPEDLERALEMIAWSLDRGIPLLSWDLFVPEFGIIYGYDDESRTLRCRDISKDGELPYEKLGRGQVHELYVLALTDPIPTDRRTMLLGALRMAVSHARKQGYKREDSPYRNGLAGYDAWIEALQRHNVDVFGNLLHGMYVYDQRLFAAEFLRQIAANYEGLTAAETDEIRQIAGDAAVHYDRVADHLAEFVTRFPFPQGGDPNDPAEAAEAVRILTDARSNEEQGVEVLERMLKVLET</sequence>
<reference evidence="2" key="1">
    <citation type="journal article" date="2019" name="Int. J. Syst. Evol. Microbiol.">
        <title>The Global Catalogue of Microorganisms (GCM) 10K type strain sequencing project: providing services to taxonomists for standard genome sequencing and annotation.</title>
        <authorList>
            <consortium name="The Broad Institute Genomics Platform"/>
            <consortium name="The Broad Institute Genome Sequencing Center for Infectious Disease"/>
            <person name="Wu L."/>
            <person name="Ma J."/>
        </authorList>
    </citation>
    <scope>NUCLEOTIDE SEQUENCE [LARGE SCALE GENOMIC DNA]</scope>
    <source>
        <strain evidence="2">CCM 8749</strain>
    </source>
</reference>
<comment type="caution">
    <text evidence="1">The sequence shown here is derived from an EMBL/GenBank/DDBJ whole genome shotgun (WGS) entry which is preliminary data.</text>
</comment>
<evidence type="ECO:0000313" key="1">
    <source>
        <dbReference type="EMBL" id="MFC5985391.1"/>
    </source>
</evidence>